<protein>
    <recommendedName>
        <fullName evidence="6">Pectate lyase</fullName>
    </recommendedName>
</protein>
<dbReference type="InterPro" id="IPR011050">
    <property type="entry name" value="Pectin_lyase_fold/virulence"/>
</dbReference>
<sequence>MKTNFLALSFCLLLSTALQASDKLPSFPGAWGFGADTPGGRGGRVIRVTNLNTSGPGSLQAACSADGPRIVVFTVSGVIPGPVSIEHGQITIAGQTALGAGITIKGMLHSTMTPLAERLEDIVVRYLRVRPDSNESLNDTGDAIRFSSVRRCVIDHVSCSWANDETIDIFQAEDVTVQWSTIEDGDTTGHFKGIHNFGLINGPDGRRVSVHHNLFAHQKRRCPAIANGPSDTRNNVVYNFRDGFLHDNPTNELTFNIIGNFYKRGPNDKNIFPFCFSEDGQYYLRDNFIEGVGVIQDPWAEKEKHQGLLYYARFGVRAEREAEVPPVATQGPLEAYRLVLERAGCFPRDVITRRTIEEVKAGTGAWGRRGVANLLEGLKPLSPPADTDEDGMPDDWEKANGLDPNDPADCTKVLDSGYTAIEEYCNRLAERLTGSL</sequence>
<evidence type="ECO:0008006" key="6">
    <source>
        <dbReference type="Google" id="ProtNLM"/>
    </source>
</evidence>
<feature type="chain" id="PRO_5009522718" description="Pectate lyase" evidence="3">
    <location>
        <begin position="21"/>
        <end position="436"/>
    </location>
</feature>
<dbReference type="GO" id="GO:0046872">
    <property type="term" value="F:metal ion binding"/>
    <property type="evidence" value="ECO:0007669"/>
    <property type="project" value="UniProtKB-KW"/>
</dbReference>
<reference evidence="4 5" key="1">
    <citation type="journal article" date="2016" name="Nat. Commun.">
        <title>Thousands of microbial genomes shed light on interconnected biogeochemical processes in an aquifer system.</title>
        <authorList>
            <person name="Anantharaman K."/>
            <person name="Brown C.T."/>
            <person name="Hug L.A."/>
            <person name="Sharon I."/>
            <person name="Castelle C.J."/>
            <person name="Probst A.J."/>
            <person name="Thomas B.C."/>
            <person name="Singh A."/>
            <person name="Wilkins M.J."/>
            <person name="Karaoz U."/>
            <person name="Brodie E.L."/>
            <person name="Williams K.H."/>
            <person name="Hubbard S.S."/>
            <person name="Banfield J.F."/>
        </authorList>
    </citation>
    <scope>NUCLEOTIDE SEQUENCE [LARGE SCALE GENOMIC DNA]</scope>
</reference>
<keyword evidence="2" id="KW-0325">Glycoprotein</keyword>
<dbReference type="EMBL" id="MFIX01000047">
    <property type="protein sequence ID" value="OGG05471.1"/>
    <property type="molecule type" value="Genomic_DNA"/>
</dbReference>
<evidence type="ECO:0000256" key="2">
    <source>
        <dbReference type="ARBA" id="ARBA00023180"/>
    </source>
</evidence>
<keyword evidence="1" id="KW-0479">Metal-binding</keyword>
<evidence type="ECO:0000256" key="1">
    <source>
        <dbReference type="ARBA" id="ARBA00022723"/>
    </source>
</evidence>
<evidence type="ECO:0000313" key="4">
    <source>
        <dbReference type="EMBL" id="OGG05471.1"/>
    </source>
</evidence>
<evidence type="ECO:0000313" key="5">
    <source>
        <dbReference type="Proteomes" id="UP000179129"/>
    </source>
</evidence>
<gene>
    <name evidence="4" type="ORF">A3F83_08025</name>
</gene>
<dbReference type="InterPro" id="IPR012334">
    <property type="entry name" value="Pectin_lyas_fold"/>
</dbReference>
<dbReference type="SUPFAM" id="SSF51126">
    <property type="entry name" value="Pectin lyase-like"/>
    <property type="match status" value="1"/>
</dbReference>
<keyword evidence="3" id="KW-0732">Signal</keyword>
<dbReference type="Gene3D" id="2.160.20.10">
    <property type="entry name" value="Single-stranded right-handed beta-helix, Pectin lyase-like"/>
    <property type="match status" value="1"/>
</dbReference>
<name>A0A1F5YZ69_9BACT</name>
<organism evidence="4 5">
    <name type="scientific">Candidatus Glassbacteria bacterium RIFCSPLOWO2_12_FULL_58_11</name>
    <dbReference type="NCBI Taxonomy" id="1817867"/>
    <lineage>
        <taxon>Bacteria</taxon>
        <taxon>Candidatus Glassiibacteriota</taxon>
    </lineage>
</organism>
<comment type="caution">
    <text evidence="4">The sequence shown here is derived from an EMBL/GenBank/DDBJ whole genome shotgun (WGS) entry which is preliminary data.</text>
</comment>
<dbReference type="InterPro" id="IPR052063">
    <property type="entry name" value="Polysaccharide_Lyase_1"/>
</dbReference>
<dbReference type="AlphaFoldDB" id="A0A1F5YZ69"/>
<accession>A0A1F5YZ69</accession>
<evidence type="ECO:0000256" key="3">
    <source>
        <dbReference type="SAM" id="SignalP"/>
    </source>
</evidence>
<dbReference type="PANTHER" id="PTHR42970">
    <property type="entry name" value="PECTATE LYASE C-RELATED"/>
    <property type="match status" value="1"/>
</dbReference>
<feature type="signal peptide" evidence="3">
    <location>
        <begin position="1"/>
        <end position="20"/>
    </location>
</feature>
<dbReference type="STRING" id="1817867.A3F83_08025"/>
<dbReference type="Proteomes" id="UP000179129">
    <property type="component" value="Unassembled WGS sequence"/>
</dbReference>
<dbReference type="PANTHER" id="PTHR42970:SF1">
    <property type="entry name" value="PECTATE LYASE C-RELATED"/>
    <property type="match status" value="1"/>
</dbReference>
<proteinExistence type="predicted"/>